<dbReference type="FunFam" id="3.80.10.10:FF:000363">
    <property type="entry name" value="Leucine-rich repeat family protein"/>
    <property type="match status" value="1"/>
</dbReference>
<accession>A0A917FR87</accession>
<keyword evidence="9" id="KW-1185">Reference proteome</keyword>
<dbReference type="InterPro" id="IPR053038">
    <property type="entry name" value="RLP_Defense"/>
</dbReference>
<dbReference type="EMBL" id="BMEO01000014">
    <property type="protein sequence ID" value="GGG01366.1"/>
    <property type="molecule type" value="Genomic_DNA"/>
</dbReference>
<evidence type="ECO:0000256" key="5">
    <source>
        <dbReference type="ARBA" id="ARBA00023157"/>
    </source>
</evidence>
<keyword evidence="6" id="KW-0732">Signal</keyword>
<dbReference type="GO" id="GO:0009653">
    <property type="term" value="P:anatomical structure morphogenesis"/>
    <property type="evidence" value="ECO:0007669"/>
    <property type="project" value="UniProtKB-ARBA"/>
</dbReference>
<dbReference type="PROSITE" id="PS50853">
    <property type="entry name" value="FN3"/>
    <property type="match status" value="1"/>
</dbReference>
<dbReference type="SMART" id="SM00365">
    <property type="entry name" value="LRR_SD22"/>
    <property type="match status" value="6"/>
</dbReference>
<dbReference type="InterPro" id="IPR001611">
    <property type="entry name" value="Leu-rich_rpt"/>
</dbReference>
<dbReference type="InterPro" id="IPR003961">
    <property type="entry name" value="FN3_dom"/>
</dbReference>
<sequence>MKLKFLMTLTVLLSTSAWAAVPQAERNALVALYNSTDGANWSDNTNWLVGDPCDNSWFGIVCGTNTITEISMGSNNLVGIIPVELGNLSNLQRLNLTLNQLSGTIPKELSNLSNLNYLYLTSNRLSGSIPKELSNLSNLQSLNLSRNQLSGTIPKELGNLSNLRELSLFTNQLYGSIPVELGNLSNLYYLFLESNQLNGSIPIELGNLSDLHYLRLNSNRLSGTIPGELGNLSNLQNLNLGRNQLSGSIPVELGSLSNLQHLYLYSNQLSGSIPVELGNLSNLSWFNLNSNQLSGSIPVELGNLSNLERLFLNSNQLSGSIPVELGNLTNLQYLYLNSNQLTGLIPASLTNLSSLVSIDTRFNALYSNNTAVNDFINARPCWSGNPFCSEDWQYTQTQFPANIQVIASSDNSISLQWDETTYQAHGHYKIMMAENLTGPYSEVYQTSSKNEVMYTHGGLNPNQTYYFKLITDTIPHVYNSNLVTSVESVALSETTAASATPTNLTLTISGVQQTPAQASVVKVPVLKAASLVDISYSIQVSNDSAESLTGATFVHLLPDDLLNVAWTCDNETNGAFCPATNGGGNLNYLLDLPANSSMTFNITGQSDVIDAGGLIIVASIAPPDGYSDTDIDTNSVSVNLDVIYANGFEQ</sequence>
<organism evidence="8 9">
    <name type="scientific">Marinicella pacifica</name>
    <dbReference type="NCBI Taxonomy" id="1171543"/>
    <lineage>
        <taxon>Bacteria</taxon>
        <taxon>Pseudomonadati</taxon>
        <taxon>Pseudomonadota</taxon>
        <taxon>Gammaproteobacteria</taxon>
        <taxon>Lysobacterales</taxon>
        <taxon>Marinicellaceae</taxon>
        <taxon>Marinicella</taxon>
    </lineage>
</organism>
<evidence type="ECO:0000256" key="2">
    <source>
        <dbReference type="ARBA" id="ARBA00022553"/>
    </source>
</evidence>
<evidence type="ECO:0000256" key="3">
    <source>
        <dbReference type="ARBA" id="ARBA00022614"/>
    </source>
</evidence>
<dbReference type="CDD" id="cd00063">
    <property type="entry name" value="FN3"/>
    <property type="match status" value="1"/>
</dbReference>
<name>A0A917FR87_9GAMM</name>
<reference evidence="8" key="1">
    <citation type="journal article" date="2014" name="Int. J. Syst. Evol. Microbiol.">
        <title>Complete genome sequence of Corynebacterium casei LMG S-19264T (=DSM 44701T), isolated from a smear-ripened cheese.</title>
        <authorList>
            <consortium name="US DOE Joint Genome Institute (JGI-PGF)"/>
            <person name="Walter F."/>
            <person name="Albersmeier A."/>
            <person name="Kalinowski J."/>
            <person name="Ruckert C."/>
        </authorList>
    </citation>
    <scope>NUCLEOTIDE SEQUENCE</scope>
    <source>
        <strain evidence="8">CGMCC 1.12181</strain>
    </source>
</reference>
<dbReference type="AlphaFoldDB" id="A0A917FR87"/>
<keyword evidence="5" id="KW-1015">Disulfide bond</keyword>
<comment type="caution">
    <text evidence="8">The sequence shown here is derived from an EMBL/GenBank/DDBJ whole genome shotgun (WGS) entry which is preliminary data.</text>
</comment>
<evidence type="ECO:0000256" key="6">
    <source>
        <dbReference type="SAM" id="SignalP"/>
    </source>
</evidence>
<dbReference type="FunFam" id="3.80.10.10:FF:000041">
    <property type="entry name" value="LRR receptor-like serine/threonine-protein kinase ERECTA"/>
    <property type="match status" value="1"/>
</dbReference>
<feature type="domain" description="Fibronectin type-III" evidence="7">
    <location>
        <begin position="399"/>
        <end position="494"/>
    </location>
</feature>
<dbReference type="Pfam" id="PF00560">
    <property type="entry name" value="LRR_1"/>
    <property type="match status" value="6"/>
</dbReference>
<dbReference type="Proteomes" id="UP000605253">
    <property type="component" value="Unassembled WGS sequence"/>
</dbReference>
<feature type="signal peptide" evidence="6">
    <location>
        <begin position="1"/>
        <end position="19"/>
    </location>
</feature>
<reference evidence="8" key="2">
    <citation type="submission" date="2020-09" db="EMBL/GenBank/DDBJ databases">
        <authorList>
            <person name="Sun Q."/>
            <person name="Zhou Y."/>
        </authorList>
    </citation>
    <scope>NUCLEOTIDE SEQUENCE</scope>
    <source>
        <strain evidence="8">CGMCC 1.12181</strain>
    </source>
</reference>
<dbReference type="InterPro" id="IPR032675">
    <property type="entry name" value="LRR_dom_sf"/>
</dbReference>
<evidence type="ECO:0000313" key="8">
    <source>
        <dbReference type="EMBL" id="GGG01366.1"/>
    </source>
</evidence>
<evidence type="ECO:0000256" key="1">
    <source>
        <dbReference type="ARBA" id="ARBA00004479"/>
    </source>
</evidence>
<protein>
    <recommendedName>
        <fullName evidence="7">Fibronectin type-III domain-containing protein</fullName>
    </recommendedName>
</protein>
<proteinExistence type="predicted"/>
<dbReference type="InterPro" id="IPR003591">
    <property type="entry name" value="Leu-rich_rpt_typical-subtyp"/>
</dbReference>
<dbReference type="Gene3D" id="2.60.40.10">
    <property type="entry name" value="Immunoglobulins"/>
    <property type="match status" value="1"/>
</dbReference>
<dbReference type="SUPFAM" id="SSF52058">
    <property type="entry name" value="L domain-like"/>
    <property type="match status" value="1"/>
</dbReference>
<dbReference type="PANTHER" id="PTHR48064">
    <property type="entry name" value="OS01G0750400 PROTEIN"/>
    <property type="match status" value="1"/>
</dbReference>
<dbReference type="PANTHER" id="PTHR48064:SF6">
    <property type="entry name" value="RECEPTOR-LIKE PROTEIN KINASE 2"/>
    <property type="match status" value="1"/>
</dbReference>
<dbReference type="InterPro" id="IPR036116">
    <property type="entry name" value="FN3_sf"/>
</dbReference>
<evidence type="ECO:0000313" key="9">
    <source>
        <dbReference type="Proteomes" id="UP000605253"/>
    </source>
</evidence>
<dbReference type="SMART" id="SM00369">
    <property type="entry name" value="LRR_TYP"/>
    <property type="match status" value="8"/>
</dbReference>
<feature type="chain" id="PRO_5037758330" description="Fibronectin type-III domain-containing protein" evidence="6">
    <location>
        <begin position="20"/>
        <end position="650"/>
    </location>
</feature>
<dbReference type="InterPro" id="IPR013783">
    <property type="entry name" value="Ig-like_fold"/>
</dbReference>
<dbReference type="Gene3D" id="3.80.10.10">
    <property type="entry name" value="Ribonuclease Inhibitor"/>
    <property type="match status" value="3"/>
</dbReference>
<keyword evidence="3" id="KW-0433">Leucine-rich repeat</keyword>
<dbReference type="SUPFAM" id="SSF49265">
    <property type="entry name" value="Fibronectin type III"/>
    <property type="match status" value="1"/>
</dbReference>
<evidence type="ECO:0000256" key="4">
    <source>
        <dbReference type="ARBA" id="ARBA00022737"/>
    </source>
</evidence>
<keyword evidence="4" id="KW-0677">Repeat</keyword>
<keyword evidence="2" id="KW-0597">Phosphoprotein</keyword>
<comment type="subcellular location">
    <subcellularLocation>
        <location evidence="1">Membrane</location>
        <topology evidence="1">Single-pass type I membrane protein</topology>
    </subcellularLocation>
</comment>
<dbReference type="RefSeq" id="WP_345258864.1">
    <property type="nucleotide sequence ID" value="NZ_BAABJF010000020.1"/>
</dbReference>
<gene>
    <name evidence="8" type="ORF">GCM10011365_23210</name>
</gene>
<dbReference type="GO" id="GO:0016020">
    <property type="term" value="C:membrane"/>
    <property type="evidence" value="ECO:0007669"/>
    <property type="project" value="UniProtKB-SubCell"/>
</dbReference>
<dbReference type="FunFam" id="3.80.10.10:FF:000775">
    <property type="entry name" value="Predicted protein"/>
    <property type="match status" value="1"/>
</dbReference>
<dbReference type="Pfam" id="PF13855">
    <property type="entry name" value="LRR_8"/>
    <property type="match status" value="2"/>
</dbReference>
<evidence type="ECO:0000259" key="7">
    <source>
        <dbReference type="PROSITE" id="PS50853"/>
    </source>
</evidence>